<keyword evidence="3" id="KW-0963">Cytoplasm</keyword>
<evidence type="ECO:0000256" key="3">
    <source>
        <dbReference type="ARBA" id="ARBA00022490"/>
    </source>
</evidence>
<keyword evidence="6 10" id="KW-1133">Transmembrane helix</keyword>
<evidence type="ECO:0000313" key="12">
    <source>
        <dbReference type="Proteomes" id="UP000000305"/>
    </source>
</evidence>
<evidence type="ECO:0000256" key="4">
    <source>
        <dbReference type="ARBA" id="ARBA00022692"/>
    </source>
</evidence>
<dbReference type="KEGG" id="dpx:DAPPUDRAFT_96097"/>
<name>E9FWW8_DAPPU</name>
<evidence type="ECO:0000256" key="9">
    <source>
        <dbReference type="SAM" id="MobiDB-lite"/>
    </source>
</evidence>
<evidence type="ECO:0000256" key="10">
    <source>
        <dbReference type="SAM" id="Phobius"/>
    </source>
</evidence>
<feature type="region of interest" description="Disordered" evidence="9">
    <location>
        <begin position="165"/>
        <end position="204"/>
    </location>
</feature>
<dbReference type="InterPro" id="IPR038757">
    <property type="entry name" value="BRAP"/>
</dbReference>
<keyword evidence="5" id="KW-0735">Signal-anchor</keyword>
<comment type="subcellular location">
    <subcellularLocation>
        <location evidence="2">Cytoplasm</location>
    </subcellularLocation>
    <subcellularLocation>
        <location evidence="1">Golgi apparatus membrane</location>
        <topology evidence="1">Single-pass type II membrane protein</topology>
    </subcellularLocation>
</comment>
<accession>E9FWW8</accession>
<dbReference type="OrthoDB" id="6356734at2759"/>
<evidence type="ECO:0000313" key="11">
    <source>
        <dbReference type="EMBL" id="EFX88362.1"/>
    </source>
</evidence>
<feature type="transmembrane region" description="Helical" evidence="10">
    <location>
        <begin position="289"/>
        <end position="306"/>
    </location>
</feature>
<dbReference type="STRING" id="6669.E9FWW8"/>
<evidence type="ECO:0000256" key="8">
    <source>
        <dbReference type="ARBA" id="ARBA00023136"/>
    </source>
</evidence>
<keyword evidence="8 10" id="KW-0472">Membrane</keyword>
<dbReference type="HOGENOM" id="CLU_500225_0_0_1"/>
<feature type="non-terminal residue" evidence="11">
    <location>
        <position position="1"/>
    </location>
</feature>
<keyword evidence="4 10" id="KW-0812">Transmembrane</keyword>
<keyword evidence="7" id="KW-0333">Golgi apparatus</keyword>
<dbReference type="EMBL" id="GL732526">
    <property type="protein sequence ID" value="EFX88362.1"/>
    <property type="molecule type" value="Genomic_DNA"/>
</dbReference>
<organism evidence="11 12">
    <name type="scientific">Daphnia pulex</name>
    <name type="common">Water flea</name>
    <dbReference type="NCBI Taxonomy" id="6669"/>
    <lineage>
        <taxon>Eukaryota</taxon>
        <taxon>Metazoa</taxon>
        <taxon>Ecdysozoa</taxon>
        <taxon>Arthropoda</taxon>
        <taxon>Crustacea</taxon>
        <taxon>Branchiopoda</taxon>
        <taxon>Diplostraca</taxon>
        <taxon>Cladocera</taxon>
        <taxon>Anomopoda</taxon>
        <taxon>Daphniidae</taxon>
        <taxon>Daphnia</taxon>
    </lineage>
</organism>
<dbReference type="PANTHER" id="PTHR35259">
    <property type="entry name" value="BOMBESIN RECEPTOR-ACTIVATED PROTEIN C6ORF89"/>
    <property type="match status" value="1"/>
</dbReference>
<gene>
    <name evidence="11" type="ORF">DAPPUDRAFT_96097</name>
</gene>
<dbReference type="PANTHER" id="PTHR35259:SF1">
    <property type="entry name" value="BOMBESIN RECEPTOR-ACTIVATED PROTEIN C6ORF89"/>
    <property type="match status" value="1"/>
</dbReference>
<keyword evidence="12" id="KW-1185">Reference proteome</keyword>
<evidence type="ECO:0000256" key="7">
    <source>
        <dbReference type="ARBA" id="ARBA00023034"/>
    </source>
</evidence>
<protein>
    <recommendedName>
        <fullName evidence="13">Cupin-like domain-containing protein</fullName>
    </recommendedName>
</protein>
<evidence type="ECO:0008006" key="13">
    <source>
        <dbReference type="Google" id="ProtNLM"/>
    </source>
</evidence>
<dbReference type="Proteomes" id="UP000000305">
    <property type="component" value="Unassembled WGS sequence"/>
</dbReference>
<evidence type="ECO:0000256" key="5">
    <source>
        <dbReference type="ARBA" id="ARBA00022968"/>
    </source>
</evidence>
<proteinExistence type="predicted"/>
<sequence>MDCIFYAVGKRTLNLARECYLNLYHARSTHNVCFQTRRLDGALFCWRGFDFPPNRNSVPNNRRVAADLTVLTDVSSQRRSKSNTLLIAQRHVCLLCCLKCSNSCRWSSTKERMMDSDDEDVSENDILDWYKSEVADIWDTATDSAFADLSSNFTDMFRQVMNDVKQRSQASQVPNGHALEVNGHPSAMNGVHEPQASAEPATNTVSVSSDQLMAMLQDEDEDWLEDSNSPSQDEQPMVLSVQLTDPQNPQTEEDQKNVKGVSQESNHLADSILLLSGTALQISLSALKFLFYFFVILIAIYTTSLFHKPLQKWFLKNVQDYIYPSMRLLRFATLPLIKSYPFLTDLHEETCLISNPWYGYGKSPADCWPCSQVTAVEQRNMLVDEFKSGYYNSGIPILMKGIGGFKSNQFSNSSNFLEQPSNLLQKDFRAYWKINRVGSARLFRRLYNRPPFIPLDTEVALHKHLFIEGVQSHNSNKMPRTEFANVWLAQSSGSRIIRLIPIVSCAAVCPQMEVTLNAGDILYYNWQFWNPISTSANRYEDEISIT</sequence>
<reference evidence="11 12" key="1">
    <citation type="journal article" date="2011" name="Science">
        <title>The ecoresponsive genome of Daphnia pulex.</title>
        <authorList>
            <person name="Colbourne J.K."/>
            <person name="Pfrender M.E."/>
            <person name="Gilbert D."/>
            <person name="Thomas W.K."/>
            <person name="Tucker A."/>
            <person name="Oakley T.H."/>
            <person name="Tokishita S."/>
            <person name="Aerts A."/>
            <person name="Arnold G.J."/>
            <person name="Basu M.K."/>
            <person name="Bauer D.J."/>
            <person name="Caceres C.E."/>
            <person name="Carmel L."/>
            <person name="Casola C."/>
            <person name="Choi J.H."/>
            <person name="Detter J.C."/>
            <person name="Dong Q."/>
            <person name="Dusheyko S."/>
            <person name="Eads B.D."/>
            <person name="Frohlich T."/>
            <person name="Geiler-Samerotte K.A."/>
            <person name="Gerlach D."/>
            <person name="Hatcher P."/>
            <person name="Jogdeo S."/>
            <person name="Krijgsveld J."/>
            <person name="Kriventseva E.V."/>
            <person name="Kultz D."/>
            <person name="Laforsch C."/>
            <person name="Lindquist E."/>
            <person name="Lopez J."/>
            <person name="Manak J.R."/>
            <person name="Muller J."/>
            <person name="Pangilinan J."/>
            <person name="Patwardhan R.P."/>
            <person name="Pitluck S."/>
            <person name="Pritham E.J."/>
            <person name="Rechtsteiner A."/>
            <person name="Rho M."/>
            <person name="Rogozin I.B."/>
            <person name="Sakarya O."/>
            <person name="Salamov A."/>
            <person name="Schaack S."/>
            <person name="Shapiro H."/>
            <person name="Shiga Y."/>
            <person name="Skalitzky C."/>
            <person name="Smith Z."/>
            <person name="Souvorov A."/>
            <person name="Sung W."/>
            <person name="Tang Z."/>
            <person name="Tsuchiya D."/>
            <person name="Tu H."/>
            <person name="Vos H."/>
            <person name="Wang M."/>
            <person name="Wolf Y.I."/>
            <person name="Yamagata H."/>
            <person name="Yamada T."/>
            <person name="Ye Y."/>
            <person name="Shaw J.R."/>
            <person name="Andrews J."/>
            <person name="Crease T.J."/>
            <person name="Tang H."/>
            <person name="Lucas S.M."/>
            <person name="Robertson H.M."/>
            <person name="Bork P."/>
            <person name="Koonin E.V."/>
            <person name="Zdobnov E.M."/>
            <person name="Grigoriev I.V."/>
            <person name="Lynch M."/>
            <person name="Boore J.L."/>
        </authorList>
    </citation>
    <scope>NUCLEOTIDE SEQUENCE [LARGE SCALE GENOMIC DNA]</scope>
</reference>
<dbReference type="eggNOG" id="ENOG502RZA8">
    <property type="taxonomic scope" value="Eukaryota"/>
</dbReference>
<dbReference type="InParanoid" id="E9FWW8"/>
<evidence type="ECO:0000256" key="2">
    <source>
        <dbReference type="ARBA" id="ARBA00004496"/>
    </source>
</evidence>
<dbReference type="GO" id="GO:0000139">
    <property type="term" value="C:Golgi membrane"/>
    <property type="evidence" value="ECO:0007669"/>
    <property type="project" value="UniProtKB-SubCell"/>
</dbReference>
<evidence type="ECO:0000256" key="6">
    <source>
        <dbReference type="ARBA" id="ARBA00022989"/>
    </source>
</evidence>
<dbReference type="AlphaFoldDB" id="E9FWW8"/>
<evidence type="ECO:0000256" key="1">
    <source>
        <dbReference type="ARBA" id="ARBA00004323"/>
    </source>
</evidence>